<keyword evidence="1" id="KW-0436">Ligase</keyword>
<keyword evidence="1" id="KW-0328">Glycosyltransferase</keyword>
<sequence>MSIAAEAPASILDQDLYKFCMQQALLEHYPDVEVEYGFINRDPTTKLNQPAVDWLKSRIAAFADLVPQPDELAYLRSACPYLSQAYLEFLAAFRFCPSEQVLCTLDSHGNLEMKITGKWCEVILYEVPLLSLVSEAYFKFVDTDWSYEGQLDKIIAKGTKLAAAGCKFAEFGTRRRRDFRTQDTVMAGLAQVPKDLPGMVTGSSNMYLARKYNVPPVGTVGHEWTMGIAALEGTYENGNSLALKKWYQTFKGSLGIALTDTFGTKAFFANFDHGLASVYNGVRHDSGDPFKFIESVHAHYTSLDIDPKTKVVVFSDGLDPDTAIKIKAHCDKFGLNCTFGIGTNFTNDYMKVSCPEQKSKAVNIVIKLFRCNDKYCVKLSDVKTKHTGNLKEVQRAQSELSLSGMLE</sequence>
<dbReference type="Proteomes" id="UP001150603">
    <property type="component" value="Unassembled WGS sequence"/>
</dbReference>
<keyword evidence="2" id="KW-1185">Reference proteome</keyword>
<comment type="caution">
    <text evidence="1">The sequence shown here is derived from an EMBL/GenBank/DDBJ whole genome shotgun (WGS) entry which is preliminary data.</text>
</comment>
<evidence type="ECO:0000313" key="1">
    <source>
        <dbReference type="EMBL" id="KAJ1938520.1"/>
    </source>
</evidence>
<accession>A0ACC1J5K4</accession>
<dbReference type="EC" id="6.3.4.21" evidence="1"/>
<keyword evidence="1" id="KW-0808">Transferase</keyword>
<dbReference type="EMBL" id="JANBPW010003143">
    <property type="protein sequence ID" value="KAJ1938520.1"/>
    <property type="molecule type" value="Genomic_DNA"/>
</dbReference>
<protein>
    <submittedName>
        <fullName evidence="1">Nicotinate phosphoribosyltransferase</fullName>
        <ecNumber evidence="1">6.3.4.21</ecNumber>
    </submittedName>
</protein>
<proteinExistence type="predicted"/>
<name>A0ACC1J5K4_9FUNG</name>
<gene>
    <name evidence="1" type="primary">NPT1</name>
    <name evidence="1" type="ORF">FBU59_004412</name>
</gene>
<reference evidence="1" key="1">
    <citation type="submission" date="2022-07" db="EMBL/GenBank/DDBJ databases">
        <title>Phylogenomic reconstructions and comparative analyses of Kickxellomycotina fungi.</title>
        <authorList>
            <person name="Reynolds N.K."/>
            <person name="Stajich J.E."/>
            <person name="Barry K."/>
            <person name="Grigoriev I.V."/>
            <person name="Crous P."/>
            <person name="Smith M.E."/>
        </authorList>
    </citation>
    <scope>NUCLEOTIDE SEQUENCE</scope>
    <source>
        <strain evidence="1">NRRL 5244</strain>
    </source>
</reference>
<organism evidence="1 2">
    <name type="scientific">Linderina macrospora</name>
    <dbReference type="NCBI Taxonomy" id="4868"/>
    <lineage>
        <taxon>Eukaryota</taxon>
        <taxon>Fungi</taxon>
        <taxon>Fungi incertae sedis</taxon>
        <taxon>Zoopagomycota</taxon>
        <taxon>Kickxellomycotina</taxon>
        <taxon>Kickxellomycetes</taxon>
        <taxon>Kickxellales</taxon>
        <taxon>Kickxellaceae</taxon>
        <taxon>Linderina</taxon>
    </lineage>
</organism>
<evidence type="ECO:0000313" key="2">
    <source>
        <dbReference type="Proteomes" id="UP001150603"/>
    </source>
</evidence>